<keyword evidence="2" id="KW-1185">Reference proteome</keyword>
<evidence type="ECO:0000313" key="2">
    <source>
        <dbReference type="Proteomes" id="UP001519290"/>
    </source>
</evidence>
<name>A0ABS4X616_9MICO</name>
<organism evidence="1 2">
    <name type="scientific">Brachybacterium sacelli</name>
    <dbReference type="NCBI Taxonomy" id="173364"/>
    <lineage>
        <taxon>Bacteria</taxon>
        <taxon>Bacillati</taxon>
        <taxon>Actinomycetota</taxon>
        <taxon>Actinomycetes</taxon>
        <taxon>Micrococcales</taxon>
        <taxon>Dermabacteraceae</taxon>
        <taxon>Brachybacterium</taxon>
    </lineage>
</organism>
<reference evidence="1 2" key="1">
    <citation type="submission" date="2021-03" db="EMBL/GenBank/DDBJ databases">
        <title>Sequencing the genomes of 1000 actinobacteria strains.</title>
        <authorList>
            <person name="Klenk H.-P."/>
        </authorList>
    </citation>
    <scope>NUCLEOTIDE SEQUENCE [LARGE SCALE GENOMIC DNA]</scope>
    <source>
        <strain evidence="1 2">DSM 14566</strain>
    </source>
</reference>
<dbReference type="EMBL" id="JAGIOD010000002">
    <property type="protein sequence ID" value="MBP2383771.1"/>
    <property type="molecule type" value="Genomic_DNA"/>
</dbReference>
<sequence>MADKFTTTTGADARLEAAADGIARLLGRDTTDEDWDLAHAALMSACNVELHRQGAAMNNLHQDLLEVLERHSIGWSLSEVMDALDTAGAFEKTWAEGDDD</sequence>
<proteinExistence type="predicted"/>
<protein>
    <submittedName>
        <fullName evidence="1">Uncharacterized protein</fullName>
    </submittedName>
</protein>
<accession>A0ABS4X616</accession>
<comment type="caution">
    <text evidence="1">The sequence shown here is derived from an EMBL/GenBank/DDBJ whole genome shotgun (WGS) entry which is preliminary data.</text>
</comment>
<dbReference type="Proteomes" id="UP001519290">
    <property type="component" value="Unassembled WGS sequence"/>
</dbReference>
<gene>
    <name evidence="1" type="ORF">JOF43_003760</name>
</gene>
<dbReference type="RefSeq" id="WP_209904601.1">
    <property type="nucleotide sequence ID" value="NZ_BAAAJW010000017.1"/>
</dbReference>
<evidence type="ECO:0000313" key="1">
    <source>
        <dbReference type="EMBL" id="MBP2383771.1"/>
    </source>
</evidence>